<keyword evidence="2" id="KW-1133">Transmembrane helix</keyword>
<dbReference type="EMBL" id="SJPX01000003">
    <property type="protein sequence ID" value="TWU51481.1"/>
    <property type="molecule type" value="Genomic_DNA"/>
</dbReference>
<reference evidence="3 4" key="1">
    <citation type="submission" date="2019-02" db="EMBL/GenBank/DDBJ databases">
        <title>Deep-cultivation of Planctomycetes and their phenomic and genomic characterization uncovers novel biology.</title>
        <authorList>
            <person name="Wiegand S."/>
            <person name="Jogler M."/>
            <person name="Boedeker C."/>
            <person name="Pinto D."/>
            <person name="Vollmers J."/>
            <person name="Rivas-Marin E."/>
            <person name="Kohn T."/>
            <person name="Peeters S.H."/>
            <person name="Heuer A."/>
            <person name="Rast P."/>
            <person name="Oberbeckmann S."/>
            <person name="Bunk B."/>
            <person name="Jeske O."/>
            <person name="Meyerdierks A."/>
            <person name="Storesund J.E."/>
            <person name="Kallscheuer N."/>
            <person name="Luecker S."/>
            <person name="Lage O.M."/>
            <person name="Pohl T."/>
            <person name="Merkel B.J."/>
            <person name="Hornburger P."/>
            <person name="Mueller R.-W."/>
            <person name="Bruemmer F."/>
            <person name="Labrenz M."/>
            <person name="Spormann A.M."/>
            <person name="Op Den Camp H."/>
            <person name="Overmann J."/>
            <person name="Amann R."/>
            <person name="Jetten M.S.M."/>
            <person name="Mascher T."/>
            <person name="Medema M.H."/>
            <person name="Devos D.P."/>
            <person name="Kaster A.-K."/>
            <person name="Ovreas L."/>
            <person name="Rohde M."/>
            <person name="Galperin M.Y."/>
            <person name="Jogler C."/>
        </authorList>
    </citation>
    <scope>NUCLEOTIDE SEQUENCE [LARGE SCALE GENOMIC DNA]</scope>
    <source>
        <strain evidence="3 4">Poly59</strain>
    </source>
</reference>
<protein>
    <submittedName>
        <fullName evidence="3">Uncharacterized protein</fullName>
    </submittedName>
</protein>
<feature type="transmembrane region" description="Helical" evidence="2">
    <location>
        <begin position="26"/>
        <end position="49"/>
    </location>
</feature>
<dbReference type="Proteomes" id="UP000317977">
    <property type="component" value="Unassembled WGS sequence"/>
</dbReference>
<evidence type="ECO:0000313" key="3">
    <source>
        <dbReference type="EMBL" id="TWU51481.1"/>
    </source>
</evidence>
<feature type="transmembrane region" description="Helical" evidence="2">
    <location>
        <begin position="76"/>
        <end position="99"/>
    </location>
</feature>
<sequence length="110" mass="11689">MTVPDANPYAATARTPSQSHRSESPFFWLAAVGFATALLVAAPGALLWLHELLASQARVGIYDVELLGFSVDPPTVIRWSFGFASVAAFVSASLVVIGIRRSRAGTEARS</sequence>
<organism evidence="3 4">
    <name type="scientific">Rubripirellula reticaptiva</name>
    <dbReference type="NCBI Taxonomy" id="2528013"/>
    <lineage>
        <taxon>Bacteria</taxon>
        <taxon>Pseudomonadati</taxon>
        <taxon>Planctomycetota</taxon>
        <taxon>Planctomycetia</taxon>
        <taxon>Pirellulales</taxon>
        <taxon>Pirellulaceae</taxon>
        <taxon>Rubripirellula</taxon>
    </lineage>
</organism>
<keyword evidence="2" id="KW-0812">Transmembrane</keyword>
<keyword evidence="2" id="KW-0472">Membrane</keyword>
<evidence type="ECO:0000313" key="4">
    <source>
        <dbReference type="Proteomes" id="UP000317977"/>
    </source>
</evidence>
<gene>
    <name evidence="3" type="ORF">Poly59_30730</name>
</gene>
<evidence type="ECO:0000256" key="2">
    <source>
        <dbReference type="SAM" id="Phobius"/>
    </source>
</evidence>
<proteinExistence type="predicted"/>
<feature type="region of interest" description="Disordered" evidence="1">
    <location>
        <begin position="1"/>
        <end position="22"/>
    </location>
</feature>
<keyword evidence="4" id="KW-1185">Reference proteome</keyword>
<evidence type="ECO:0000256" key="1">
    <source>
        <dbReference type="SAM" id="MobiDB-lite"/>
    </source>
</evidence>
<comment type="caution">
    <text evidence="3">The sequence shown here is derived from an EMBL/GenBank/DDBJ whole genome shotgun (WGS) entry which is preliminary data.</text>
</comment>
<name>A0A5C6EW73_9BACT</name>
<accession>A0A5C6EW73</accession>
<dbReference type="AlphaFoldDB" id="A0A5C6EW73"/>